<proteinExistence type="predicted"/>
<keyword evidence="2" id="KW-1185">Reference proteome</keyword>
<reference evidence="1 2" key="1">
    <citation type="submission" date="2019-01" db="EMBL/GenBank/DDBJ databases">
        <title>Genome sequencing of strain 2JSPR-7.</title>
        <authorList>
            <person name="Heo J."/>
            <person name="Kim S.-J."/>
            <person name="Kim J.-S."/>
            <person name="Hong S.-B."/>
            <person name="Kwon S.-W."/>
        </authorList>
    </citation>
    <scope>NUCLEOTIDE SEQUENCE [LARGE SCALE GENOMIC DNA]</scope>
    <source>
        <strain evidence="1 2">2JSPR-7</strain>
    </source>
</reference>
<gene>
    <name evidence="1" type="ORF">ET495_17045</name>
</gene>
<name>A0A4P6ERS4_9MICO</name>
<organism evidence="1 2">
    <name type="scientific">Xylanimonas allomyrinae</name>
    <dbReference type="NCBI Taxonomy" id="2509459"/>
    <lineage>
        <taxon>Bacteria</taxon>
        <taxon>Bacillati</taxon>
        <taxon>Actinomycetota</taxon>
        <taxon>Actinomycetes</taxon>
        <taxon>Micrococcales</taxon>
        <taxon>Promicromonosporaceae</taxon>
        <taxon>Xylanimonas</taxon>
    </lineage>
</organism>
<dbReference type="KEGG" id="xyl:ET495_17045"/>
<dbReference type="Proteomes" id="UP000291758">
    <property type="component" value="Chromosome"/>
</dbReference>
<sequence length="148" mass="15327">MGSLDDVMRTVIDAVDGALAGAVIDVETGALLGAAHEVPYFTQDYLDAVAAAAIETFRGASVTRVEELIAQHRGVPPEHLVEEVQVTTRGTLHFLTTVPERPDVAIVLVIDRRSSTGMGWAATRRAAAEVSPLLDAPDAAAPGSGGAG</sequence>
<dbReference type="RefSeq" id="WP_129205765.1">
    <property type="nucleotide sequence ID" value="NZ_CP035495.1"/>
</dbReference>
<protein>
    <recommendedName>
        <fullName evidence="3">Roadblock/LAMTOR2 domain-containing protein</fullName>
    </recommendedName>
</protein>
<evidence type="ECO:0000313" key="1">
    <source>
        <dbReference type="EMBL" id="QAY64623.1"/>
    </source>
</evidence>
<dbReference type="EMBL" id="CP035495">
    <property type="protein sequence ID" value="QAY64623.1"/>
    <property type="molecule type" value="Genomic_DNA"/>
</dbReference>
<dbReference type="OrthoDB" id="3531601at2"/>
<evidence type="ECO:0008006" key="3">
    <source>
        <dbReference type="Google" id="ProtNLM"/>
    </source>
</evidence>
<accession>A0A4P6ERS4</accession>
<dbReference type="AlphaFoldDB" id="A0A4P6ERS4"/>
<evidence type="ECO:0000313" key="2">
    <source>
        <dbReference type="Proteomes" id="UP000291758"/>
    </source>
</evidence>